<dbReference type="Proteomes" id="UP000823937">
    <property type="component" value="Unassembled WGS sequence"/>
</dbReference>
<name>A0A9D1TK35_9BACI</name>
<feature type="binding site" evidence="10">
    <location>
        <position position="122"/>
    </location>
    <ligand>
        <name>L-histidine</name>
        <dbReference type="ChEBI" id="CHEBI:57595"/>
    </ligand>
</feature>
<evidence type="ECO:0000256" key="1">
    <source>
        <dbReference type="ARBA" id="ARBA00004496"/>
    </source>
</evidence>
<dbReference type="NCBIfam" id="TIGR00443">
    <property type="entry name" value="hisZ_biosyn_reg"/>
    <property type="match status" value="1"/>
</dbReference>
<feature type="binding site" evidence="10">
    <location>
        <position position="126"/>
    </location>
    <ligand>
        <name>L-histidine</name>
        <dbReference type="ChEBI" id="CHEBI:57595"/>
    </ligand>
</feature>
<dbReference type="GO" id="GO:0004821">
    <property type="term" value="F:histidine-tRNA ligase activity"/>
    <property type="evidence" value="ECO:0007669"/>
    <property type="project" value="TreeGrafter"/>
</dbReference>
<evidence type="ECO:0000256" key="6">
    <source>
        <dbReference type="ARBA" id="ARBA00022605"/>
    </source>
</evidence>
<evidence type="ECO:0000256" key="3">
    <source>
        <dbReference type="ARBA" id="ARBA00005539"/>
    </source>
</evidence>
<accession>A0A9D1TK35</accession>
<feature type="domain" description="Class II Histidinyl-tRNA synthetase (HisRS)-like catalytic core" evidence="11">
    <location>
        <begin position="16"/>
        <end position="316"/>
    </location>
</feature>
<evidence type="ECO:0000256" key="5">
    <source>
        <dbReference type="ARBA" id="ARBA00022490"/>
    </source>
</evidence>
<evidence type="ECO:0000256" key="2">
    <source>
        <dbReference type="ARBA" id="ARBA00004667"/>
    </source>
</evidence>
<keyword evidence="6 9" id="KW-0028">Amino-acid biosynthesis</keyword>
<keyword evidence="5 9" id="KW-0963">Cytoplasm</keyword>
<comment type="miscellaneous">
    <text evidence="9">This function is generally fulfilled by the C-terminal part of HisG, which is missing in some bacteria such as this one.</text>
</comment>
<evidence type="ECO:0000313" key="13">
    <source>
        <dbReference type="Proteomes" id="UP000823937"/>
    </source>
</evidence>
<comment type="subcellular location">
    <subcellularLocation>
        <location evidence="1 9">Cytoplasm</location>
    </subcellularLocation>
</comment>
<evidence type="ECO:0000256" key="10">
    <source>
        <dbReference type="PIRSR" id="PIRSR001549-1"/>
    </source>
</evidence>
<evidence type="ECO:0000256" key="4">
    <source>
        <dbReference type="ARBA" id="ARBA00020397"/>
    </source>
</evidence>
<dbReference type="GO" id="GO:0016757">
    <property type="term" value="F:glycosyltransferase activity"/>
    <property type="evidence" value="ECO:0007669"/>
    <property type="project" value="UniProtKB-KW"/>
</dbReference>
<gene>
    <name evidence="9 12" type="primary">hisZ</name>
    <name evidence="12" type="ORF">H9895_04415</name>
</gene>
<reference evidence="12" key="1">
    <citation type="journal article" date="2021" name="PeerJ">
        <title>Extensive microbial diversity within the chicken gut microbiome revealed by metagenomics and culture.</title>
        <authorList>
            <person name="Gilroy R."/>
            <person name="Ravi A."/>
            <person name="Getino M."/>
            <person name="Pursley I."/>
            <person name="Horton D.L."/>
            <person name="Alikhan N.F."/>
            <person name="Baker D."/>
            <person name="Gharbi K."/>
            <person name="Hall N."/>
            <person name="Watson M."/>
            <person name="Adriaenssens E.M."/>
            <person name="Foster-Nyarko E."/>
            <person name="Jarju S."/>
            <person name="Secka A."/>
            <person name="Antonio M."/>
            <person name="Oren A."/>
            <person name="Chaudhuri R.R."/>
            <person name="La Ragione R."/>
            <person name="Hildebrand F."/>
            <person name="Pallen M.J."/>
        </authorList>
    </citation>
    <scope>NUCLEOTIDE SEQUENCE</scope>
    <source>
        <strain evidence="12">CHK169-2315</strain>
    </source>
</reference>
<dbReference type="HAMAP" id="MF_00125">
    <property type="entry name" value="HisZ"/>
    <property type="match status" value="1"/>
</dbReference>
<proteinExistence type="inferred from homology"/>
<feature type="binding site" evidence="10">
    <location>
        <begin position="272"/>
        <end position="273"/>
    </location>
    <ligand>
        <name>L-histidine</name>
        <dbReference type="ChEBI" id="CHEBI:57595"/>
    </ligand>
</feature>
<comment type="function">
    <text evidence="8 9">Required for the first step of histidine biosynthesis. May allow the feedback regulation of ATP phosphoribosyltransferase activity by histidine.</text>
</comment>
<dbReference type="CDD" id="cd00773">
    <property type="entry name" value="HisRS-like_core"/>
    <property type="match status" value="1"/>
</dbReference>
<dbReference type="Pfam" id="PF13393">
    <property type="entry name" value="tRNA-synt_His"/>
    <property type="match status" value="1"/>
</dbReference>
<keyword evidence="7 9" id="KW-0368">Histidine biosynthesis</keyword>
<evidence type="ECO:0000256" key="7">
    <source>
        <dbReference type="ARBA" id="ARBA00023102"/>
    </source>
</evidence>
<dbReference type="GO" id="GO:0005737">
    <property type="term" value="C:cytoplasm"/>
    <property type="evidence" value="ECO:0007669"/>
    <property type="project" value="UniProtKB-SubCell"/>
</dbReference>
<sequence length="409" mass="47377">MYLHHNIENDLVIDTEKIKRRAMMIEQIKDRFMTNGYDEIYTSTFEHYDLYAKMNGSVNRREMIKTIDNSGNVLVLRPDITIPITQQLAMNNETLTKDLRYFYMLDVFRQAELTNEYVENTQAGIEYFGYDAPEADAEVIAIAAHLLQDLHIEDFKIEIGHAGFFQKLIEKIDVPQEDLAELIHLIQSKNVAEIELLLRDLAIDEKMKEVMVALPFLYGKPDIVLKKAKTLPLNDCLRTLIERLEATYEILCAYELERYLTIDFSLINQMDYYSGVIFQGFIPNIGRPVLMGGRYNTLGNYFQANIPAIGFAANVELLLDGIDTKEKEEVNIVVLYEASEIKQALQLAKQLREKQIKTVTYDKGIDLQRIREDAVQIFIEKEKNYILLDGDKIPFQTVQGIIHRLKERT</sequence>
<dbReference type="InterPro" id="IPR041715">
    <property type="entry name" value="HisRS-like_core"/>
</dbReference>
<evidence type="ECO:0000259" key="11">
    <source>
        <dbReference type="Pfam" id="PF13393"/>
    </source>
</evidence>
<dbReference type="PANTHER" id="PTHR43707">
    <property type="entry name" value="HISTIDYL-TRNA SYNTHETASE"/>
    <property type="match status" value="1"/>
</dbReference>
<dbReference type="GO" id="GO:0000105">
    <property type="term" value="P:L-histidine biosynthetic process"/>
    <property type="evidence" value="ECO:0007669"/>
    <property type="project" value="UniProtKB-UniRule"/>
</dbReference>
<comment type="pathway">
    <text evidence="2 9">Amino-acid biosynthesis; L-histidine biosynthesis; L-histidine from 5-phospho-alpha-D-ribose 1-diphosphate: step 1/9.</text>
</comment>
<dbReference type="AlphaFoldDB" id="A0A9D1TK35"/>
<dbReference type="Gene3D" id="3.30.930.10">
    <property type="entry name" value="Bira Bifunctional Protein, Domain 2"/>
    <property type="match status" value="1"/>
</dbReference>
<dbReference type="InterPro" id="IPR045864">
    <property type="entry name" value="aa-tRNA-synth_II/BPL/LPL"/>
</dbReference>
<evidence type="ECO:0000313" key="12">
    <source>
        <dbReference type="EMBL" id="HIV74308.1"/>
    </source>
</evidence>
<comment type="subunit">
    <text evidence="9">Heteromultimer composed of HisG and HisZ subunits.</text>
</comment>
<feature type="binding site" evidence="10">
    <location>
        <position position="109"/>
    </location>
    <ligand>
        <name>L-histidine</name>
        <dbReference type="ChEBI" id="CHEBI:57595"/>
    </ligand>
</feature>
<keyword evidence="12" id="KW-0808">Transferase</keyword>
<organism evidence="12 13">
    <name type="scientific">Candidatus Pseudogracilibacillus intestinigallinarum</name>
    <dbReference type="NCBI Taxonomy" id="2838742"/>
    <lineage>
        <taxon>Bacteria</taxon>
        <taxon>Bacillati</taxon>
        <taxon>Bacillota</taxon>
        <taxon>Bacilli</taxon>
        <taxon>Bacillales</taxon>
        <taxon>Bacillaceae</taxon>
        <taxon>Pseudogracilibacillus</taxon>
    </lineage>
</organism>
<dbReference type="EMBL" id="DXHX01000063">
    <property type="protein sequence ID" value="HIV74308.1"/>
    <property type="molecule type" value="Genomic_DNA"/>
</dbReference>
<evidence type="ECO:0000256" key="9">
    <source>
        <dbReference type="HAMAP-Rule" id="MF_00125"/>
    </source>
</evidence>
<evidence type="ECO:0000256" key="8">
    <source>
        <dbReference type="ARBA" id="ARBA00025246"/>
    </source>
</evidence>
<keyword evidence="12" id="KW-0328">Glycosyltransferase</keyword>
<protein>
    <recommendedName>
        <fullName evidence="4 9">ATP phosphoribosyltransferase regulatory subunit</fullName>
    </recommendedName>
</protein>
<dbReference type="PIRSF" id="PIRSF001549">
    <property type="entry name" value="His-tRNA_synth"/>
    <property type="match status" value="1"/>
</dbReference>
<dbReference type="InterPro" id="IPR004517">
    <property type="entry name" value="HisZ"/>
</dbReference>
<dbReference type="GO" id="GO:0140096">
    <property type="term" value="F:catalytic activity, acting on a protein"/>
    <property type="evidence" value="ECO:0007669"/>
    <property type="project" value="UniProtKB-ARBA"/>
</dbReference>
<feature type="binding site" evidence="10">
    <location>
        <begin position="79"/>
        <end position="81"/>
    </location>
    <ligand>
        <name>L-histidine</name>
        <dbReference type="ChEBI" id="CHEBI:57595"/>
    </ligand>
</feature>
<comment type="similarity">
    <text evidence="3 9">Belongs to the class-II aminoacyl-tRNA synthetase family. HisZ subfamily.</text>
</comment>
<dbReference type="GO" id="GO:0006427">
    <property type="term" value="P:histidyl-tRNA aminoacylation"/>
    <property type="evidence" value="ECO:0007669"/>
    <property type="project" value="TreeGrafter"/>
</dbReference>
<dbReference type="PANTHER" id="PTHR43707:SF6">
    <property type="entry name" value="ATP PHOSPHORIBOSYLTRANSFERASE REGULATORY SUBUNIT"/>
    <property type="match status" value="1"/>
</dbReference>
<reference evidence="12" key="2">
    <citation type="submission" date="2021-04" db="EMBL/GenBank/DDBJ databases">
        <authorList>
            <person name="Gilroy R."/>
        </authorList>
    </citation>
    <scope>NUCLEOTIDE SEQUENCE</scope>
    <source>
        <strain evidence="12">CHK169-2315</strain>
    </source>
</reference>
<dbReference type="InterPro" id="IPR004516">
    <property type="entry name" value="HisRS/HisZ"/>
</dbReference>
<comment type="caution">
    <text evidence="12">The sequence shown here is derived from an EMBL/GenBank/DDBJ whole genome shotgun (WGS) entry which is preliminary data.</text>
</comment>
<dbReference type="SUPFAM" id="SSF55681">
    <property type="entry name" value="Class II aaRS and biotin synthetases"/>
    <property type="match status" value="1"/>
</dbReference>